<feature type="chain" id="PRO_5005205322" evidence="1">
    <location>
        <begin position="19"/>
        <end position="52"/>
    </location>
</feature>
<reference evidence="2" key="1">
    <citation type="journal article" date="2015" name="MBio">
        <title>Eco-Evolutionary Dynamics of Episomes among Ecologically Cohesive Bacterial Populations.</title>
        <authorList>
            <person name="Xue H."/>
            <person name="Cordero O.X."/>
            <person name="Camas F.M."/>
            <person name="Trimble W."/>
            <person name="Meyer F."/>
            <person name="Guglielmini J."/>
            <person name="Rocha E.P."/>
            <person name="Polz M.F."/>
        </authorList>
    </citation>
    <scope>NUCLEOTIDE SEQUENCE</scope>
    <source>
        <strain evidence="2">F12 FF_152</strain>
    </source>
</reference>
<name>A0A0H4A0G7_9VIBR</name>
<protein>
    <submittedName>
        <fullName evidence="2">Uncharacterized protein</fullName>
    </submittedName>
</protein>
<feature type="signal peptide" evidence="1">
    <location>
        <begin position="1"/>
        <end position="18"/>
    </location>
</feature>
<sequence length="52" mass="5879">MKLFSLFLMLLVSLNASASSLPAWNNSAQLDALIDSFKQTYQEATHEFDKNK</sequence>
<accession>A0A0H4A0G7</accession>
<proteinExistence type="predicted"/>
<evidence type="ECO:0000313" key="2">
    <source>
        <dbReference type="EMBL" id="AKN40412.1"/>
    </source>
</evidence>
<organism evidence="2">
    <name type="scientific">Vibrio sp. F12 FF_152</name>
    <dbReference type="NCBI Taxonomy" id="1652829"/>
    <lineage>
        <taxon>Bacteria</taxon>
        <taxon>Pseudomonadati</taxon>
        <taxon>Pseudomonadota</taxon>
        <taxon>Gammaproteobacteria</taxon>
        <taxon>Vibrionales</taxon>
        <taxon>Vibrionaceae</taxon>
        <taxon>Vibrio</taxon>
    </lineage>
</organism>
<dbReference type="AlphaFoldDB" id="A0A0H4A0G7"/>
<keyword evidence="1" id="KW-0732">Signal</keyword>
<evidence type="ECO:0000256" key="1">
    <source>
        <dbReference type="SAM" id="SignalP"/>
    </source>
</evidence>
<dbReference type="EMBL" id="KP795693">
    <property type="protein sequence ID" value="AKN40412.1"/>
    <property type="molecule type" value="Genomic_DNA"/>
</dbReference>